<dbReference type="Gene3D" id="1.10.3210.10">
    <property type="entry name" value="Hypothetical protein af1432"/>
    <property type="match status" value="1"/>
</dbReference>
<keyword evidence="2" id="KW-0378">Hydrolase</keyword>
<organism evidence="4 5">
    <name type="scientific">Uliginosibacterium flavum</name>
    <dbReference type="NCBI Taxonomy" id="1396831"/>
    <lineage>
        <taxon>Bacteria</taxon>
        <taxon>Pseudomonadati</taxon>
        <taxon>Pseudomonadota</taxon>
        <taxon>Betaproteobacteria</taxon>
        <taxon>Rhodocyclales</taxon>
        <taxon>Zoogloeaceae</taxon>
        <taxon>Uliginosibacterium</taxon>
    </lineage>
</organism>
<dbReference type="RefSeq" id="WP_354599463.1">
    <property type="nucleotide sequence ID" value="NZ_JBEWZI010000002.1"/>
</dbReference>
<proteinExistence type="predicted"/>
<name>A0ABV2TGE9_9RHOO</name>
<evidence type="ECO:0000313" key="4">
    <source>
        <dbReference type="EMBL" id="MET7013001.1"/>
    </source>
</evidence>
<keyword evidence="5" id="KW-1185">Reference proteome</keyword>
<evidence type="ECO:0000313" key="5">
    <source>
        <dbReference type="Proteomes" id="UP001549691"/>
    </source>
</evidence>
<dbReference type="PANTHER" id="PTHR11845">
    <property type="entry name" value="5'-DEOXYNUCLEOTIDASE HDDC2"/>
    <property type="match status" value="1"/>
</dbReference>
<dbReference type="SUPFAM" id="SSF109604">
    <property type="entry name" value="HD-domain/PDEase-like"/>
    <property type="match status" value="1"/>
</dbReference>
<reference evidence="4 5" key="1">
    <citation type="submission" date="2024-07" db="EMBL/GenBank/DDBJ databases">
        <title>Uliginosibacterium flavum JJ3220;KACC:17644.</title>
        <authorList>
            <person name="Kim M.K."/>
        </authorList>
    </citation>
    <scope>NUCLEOTIDE SEQUENCE [LARGE SCALE GENOMIC DNA]</scope>
    <source>
        <strain evidence="4 5">KACC:17644</strain>
    </source>
</reference>
<protein>
    <submittedName>
        <fullName evidence="4">HD domain-containing protein</fullName>
    </submittedName>
</protein>
<dbReference type="Proteomes" id="UP001549691">
    <property type="component" value="Unassembled WGS sequence"/>
</dbReference>
<gene>
    <name evidence="4" type="ORF">ABXR19_02290</name>
</gene>
<evidence type="ECO:0000256" key="2">
    <source>
        <dbReference type="ARBA" id="ARBA00022801"/>
    </source>
</evidence>
<dbReference type="PANTHER" id="PTHR11845:SF13">
    <property type="entry name" value="5'-DEOXYNUCLEOTIDASE HDDC2"/>
    <property type="match status" value="1"/>
</dbReference>
<dbReference type="InterPro" id="IPR039356">
    <property type="entry name" value="YfbR/HDDC2"/>
</dbReference>
<dbReference type="Pfam" id="PF13023">
    <property type="entry name" value="HD_3"/>
    <property type="match status" value="1"/>
</dbReference>
<dbReference type="InterPro" id="IPR006674">
    <property type="entry name" value="HD_domain"/>
</dbReference>
<keyword evidence="1" id="KW-0479">Metal-binding</keyword>
<evidence type="ECO:0000259" key="3">
    <source>
        <dbReference type="Pfam" id="PF13023"/>
    </source>
</evidence>
<evidence type="ECO:0000256" key="1">
    <source>
        <dbReference type="ARBA" id="ARBA00022723"/>
    </source>
</evidence>
<feature type="domain" description="HD" evidence="3">
    <location>
        <begin position="13"/>
        <end position="174"/>
    </location>
</feature>
<dbReference type="EMBL" id="JBEWZI010000002">
    <property type="protein sequence ID" value="MET7013001.1"/>
    <property type="molecule type" value="Genomic_DNA"/>
</dbReference>
<comment type="caution">
    <text evidence="4">The sequence shown here is derived from an EMBL/GenBank/DDBJ whole genome shotgun (WGS) entry which is preliminary data.</text>
</comment>
<sequence length="192" mass="21049">MSTQALLDFVLTLDRLKTVERRTSPAGLDRRENSAEHSWHGALCALLLEGECAFPVDAKRAALLLLMHDVPEIECGDTFAYAAARDGAAAAEALGLQHLLATLPVHTGDGLRALWEEFTACVTPEARYANALDRVMPLLHNIAHGGKVWRENGVSLEQIMARNGFIAEVLPRIWQIVWPQIETVYAGAKNDA</sequence>
<accession>A0ABV2TGE9</accession>